<sequence>MINKQKLDSIKNAPNGFCLAKWYQVTIDLSRGYTHSCHHPMRHKIPVEEIIKDPSALHNTHFKMLQRKLMLDGIRPPECDYCWKIEDTAGDHLSDRFIKSTDNWAYDLLDETLKSPWDKKISPTYVEVIFSSDCNLNCAYCMADVSSSIESEMQKFGPYPVTSNQHRMPREKAIKENNPYVTAFWLWFPEMVKTLRVFRITGGEPLLSKETFKVLDYLIDHPAPNLSLAINTNLSYSSTQLQKLISQVKVLFAHKAIKAFSIYTSLDGFDDQASYIRKGLDLNKFKANISLITDSLPESEIILMCTYNILSITSFKDLLDWIVEQKNAGKRITLDISYLKEPEYLRANLADDSLKSKMNDDLEYMKTLKQFSQYEINKYDRIVSWVNTKTADPFKFVYQADFYTFINEFDKRFKSNFSALFPGHKKFYRSCMKSYLWKKIYSLGNK</sequence>
<dbReference type="InterPro" id="IPR058240">
    <property type="entry name" value="rSAM_sf"/>
</dbReference>
<accession>A0ABU5VPK5</accession>
<keyword evidence="9" id="KW-1185">Reference proteome</keyword>
<evidence type="ECO:0000259" key="7">
    <source>
        <dbReference type="PROSITE" id="PS51918"/>
    </source>
</evidence>
<evidence type="ECO:0000256" key="4">
    <source>
        <dbReference type="ARBA" id="ARBA00022723"/>
    </source>
</evidence>
<evidence type="ECO:0000256" key="5">
    <source>
        <dbReference type="ARBA" id="ARBA00023004"/>
    </source>
</evidence>
<protein>
    <submittedName>
        <fullName evidence="8">Twitch domain-containing radical SAM protein</fullName>
    </submittedName>
</protein>
<dbReference type="InterPro" id="IPR013785">
    <property type="entry name" value="Aldolase_TIM"/>
</dbReference>
<dbReference type="Pfam" id="PF04055">
    <property type="entry name" value="Radical_SAM"/>
    <property type="match status" value="1"/>
</dbReference>
<keyword evidence="6" id="KW-0411">Iron-sulfur</keyword>
<evidence type="ECO:0000313" key="8">
    <source>
        <dbReference type="EMBL" id="MEA9354970.1"/>
    </source>
</evidence>
<dbReference type="PANTHER" id="PTHR43787:SF3">
    <property type="entry name" value="ARYLSULFATASE REGULATORY PROTEIN"/>
    <property type="match status" value="1"/>
</dbReference>
<dbReference type="NCBIfam" id="NF033640">
    <property type="entry name" value="N_Twi_rSAM"/>
    <property type="match status" value="1"/>
</dbReference>
<dbReference type="SUPFAM" id="SSF102114">
    <property type="entry name" value="Radical SAM enzymes"/>
    <property type="match status" value="1"/>
</dbReference>
<dbReference type="CDD" id="cd01335">
    <property type="entry name" value="Radical_SAM"/>
    <property type="match status" value="1"/>
</dbReference>
<dbReference type="Proteomes" id="UP001302274">
    <property type="component" value="Unassembled WGS sequence"/>
</dbReference>
<keyword evidence="2" id="KW-0004">4Fe-4S</keyword>
<keyword evidence="5" id="KW-0408">Iron</keyword>
<dbReference type="InterPro" id="IPR007197">
    <property type="entry name" value="rSAM"/>
</dbReference>
<gene>
    <name evidence="8" type="ORF">SHI21_02095</name>
</gene>
<dbReference type="Gene3D" id="3.20.20.70">
    <property type="entry name" value="Aldolase class I"/>
    <property type="match status" value="1"/>
</dbReference>
<keyword evidence="3" id="KW-0949">S-adenosyl-L-methionine</keyword>
<evidence type="ECO:0000256" key="2">
    <source>
        <dbReference type="ARBA" id="ARBA00022485"/>
    </source>
</evidence>
<dbReference type="RefSeq" id="WP_323574460.1">
    <property type="nucleotide sequence ID" value="NZ_JAYGJQ010000001.1"/>
</dbReference>
<evidence type="ECO:0000313" key="9">
    <source>
        <dbReference type="Proteomes" id="UP001302274"/>
    </source>
</evidence>
<dbReference type="SFLD" id="SFLDS00029">
    <property type="entry name" value="Radical_SAM"/>
    <property type="match status" value="1"/>
</dbReference>
<comment type="caution">
    <text evidence="8">The sequence shown here is derived from an EMBL/GenBank/DDBJ whole genome shotgun (WGS) entry which is preliminary data.</text>
</comment>
<dbReference type="PROSITE" id="PS51918">
    <property type="entry name" value="RADICAL_SAM"/>
    <property type="match status" value="1"/>
</dbReference>
<dbReference type="EMBL" id="JAYGJQ010000001">
    <property type="protein sequence ID" value="MEA9354970.1"/>
    <property type="molecule type" value="Genomic_DNA"/>
</dbReference>
<evidence type="ECO:0000256" key="6">
    <source>
        <dbReference type="ARBA" id="ARBA00023014"/>
    </source>
</evidence>
<evidence type="ECO:0000256" key="3">
    <source>
        <dbReference type="ARBA" id="ARBA00022691"/>
    </source>
</evidence>
<name>A0ABU5VPK5_9BACT</name>
<organism evidence="8 9">
    <name type="scientific">Bacteriovorax antarcticus</name>
    <dbReference type="NCBI Taxonomy" id="3088717"/>
    <lineage>
        <taxon>Bacteria</taxon>
        <taxon>Pseudomonadati</taxon>
        <taxon>Bdellovibrionota</taxon>
        <taxon>Bacteriovoracia</taxon>
        <taxon>Bacteriovoracales</taxon>
        <taxon>Bacteriovoracaceae</taxon>
        <taxon>Bacteriovorax</taxon>
    </lineage>
</organism>
<keyword evidence="4" id="KW-0479">Metal-binding</keyword>
<dbReference type="PANTHER" id="PTHR43787">
    <property type="entry name" value="FEMO COFACTOR BIOSYNTHESIS PROTEIN NIFB-RELATED"/>
    <property type="match status" value="1"/>
</dbReference>
<reference evidence="8 9" key="1">
    <citation type="submission" date="2023-11" db="EMBL/GenBank/DDBJ databases">
        <title>A Novel Polar Bacteriovorax (B. antarcticus) Isolated from the Biocrust in Antarctica.</title>
        <authorList>
            <person name="Mun W."/>
            <person name="Choi S.Y."/>
            <person name="Mitchell R.J."/>
        </authorList>
    </citation>
    <scope>NUCLEOTIDE SEQUENCE [LARGE SCALE GENOMIC DNA]</scope>
    <source>
        <strain evidence="8 9">PP10</strain>
    </source>
</reference>
<comment type="cofactor">
    <cofactor evidence="1">
        <name>[4Fe-4S] cluster</name>
        <dbReference type="ChEBI" id="CHEBI:49883"/>
    </cofactor>
</comment>
<proteinExistence type="predicted"/>
<feature type="domain" description="Radical SAM core" evidence="7">
    <location>
        <begin position="120"/>
        <end position="375"/>
    </location>
</feature>
<evidence type="ECO:0000256" key="1">
    <source>
        <dbReference type="ARBA" id="ARBA00001966"/>
    </source>
</evidence>